<protein>
    <submittedName>
        <fullName evidence="1">Uncharacterized protein</fullName>
    </submittedName>
</protein>
<dbReference type="AlphaFoldDB" id="A0A3G8XN58"/>
<keyword evidence="2" id="KW-1185">Reference proteome</keyword>
<dbReference type="OrthoDB" id="6717961at2"/>
<proteinExistence type="predicted"/>
<dbReference type="EMBL" id="CP034159">
    <property type="protein sequence ID" value="AZI31704.1"/>
    <property type="molecule type" value="Genomic_DNA"/>
</dbReference>
<dbReference type="RefSeq" id="WP_125021518.1">
    <property type="nucleotide sequence ID" value="NZ_CP034159.1"/>
</dbReference>
<reference evidence="2" key="1">
    <citation type="submission" date="2018-11" db="EMBL/GenBank/DDBJ databases">
        <title>Proposal to divide the Flavobacteriaceae and reorganize its genera based on Amino Acid Identity values calculated from whole genome sequences.</title>
        <authorList>
            <person name="Nicholson A.C."/>
            <person name="Gulvik C.A."/>
            <person name="Whitney A.M."/>
            <person name="Humrighouse B.W."/>
            <person name="Bell M."/>
            <person name="Holmes B."/>
            <person name="Steigerwalt A.G."/>
            <person name="Villarma A."/>
            <person name="Sheth M."/>
            <person name="Batra D."/>
            <person name="Pryor J."/>
            <person name="Bernardet J.-F."/>
            <person name="Hugo C."/>
            <person name="Kampfer P."/>
            <person name="Newman J.D."/>
            <person name="McQuiston J.R."/>
        </authorList>
    </citation>
    <scope>NUCLEOTIDE SEQUENCE [LARGE SCALE GENOMIC DNA]</scope>
    <source>
        <strain evidence="2">G0081</strain>
    </source>
</reference>
<accession>A0A3G8XN58</accession>
<evidence type="ECO:0000313" key="1">
    <source>
        <dbReference type="EMBL" id="AZI31704.1"/>
    </source>
</evidence>
<gene>
    <name evidence="1" type="ORF">EIB73_00295</name>
</gene>
<dbReference type="Proteomes" id="UP000270185">
    <property type="component" value="Chromosome"/>
</dbReference>
<name>A0A3G8XN58_9FLAO</name>
<sequence length="391" mass="45443">MATPGVEFDTKKPTDRKGIEPTQVKSIKLLTALDNGSKNDGTGKGVQPGMLYGKTYSFKVSAYTNGNPNDLKKIKWKYKYHSLSKNKWIEKSSSKTGDTYSLHLNEKDICGRTLHVMAYINDSENEGYLKIWNHNRFRWFDSKIFLDGLAARKDDPSKIDQHYTSLCGTAALIYFFAQDFKEKFFSAYKEFFRTGEQKINSFKLAPNKSLYEMQPTLANLQYPHYDKYSNGKPIIPHKLMHISDWIILAGTRSSDNHNYEGTKNENWDAINWCDYMVLAIKNLYGASSVEDKTSIITGRNYSSTLIEIQKLYQEGWHILLMIDSDMLDDSVSYLGCVTNYHWISYEGDLIFDEKNKKYQFSYYSYHQLFKSVSFRSKVFNSNFYGFIKFKK</sequence>
<organism evidence="1 2">
    <name type="scientific">Kaistella carnis</name>
    <dbReference type="NCBI Taxonomy" id="1241979"/>
    <lineage>
        <taxon>Bacteria</taxon>
        <taxon>Pseudomonadati</taxon>
        <taxon>Bacteroidota</taxon>
        <taxon>Flavobacteriia</taxon>
        <taxon>Flavobacteriales</taxon>
        <taxon>Weeksellaceae</taxon>
        <taxon>Chryseobacterium group</taxon>
        <taxon>Kaistella</taxon>
    </lineage>
</organism>
<dbReference type="KEGG" id="ccas:EIB73_00295"/>
<evidence type="ECO:0000313" key="2">
    <source>
        <dbReference type="Proteomes" id="UP000270185"/>
    </source>
</evidence>